<dbReference type="CDD" id="cd21742">
    <property type="entry name" value="MobB_NDR_LATS-like"/>
    <property type="match status" value="1"/>
</dbReference>
<feature type="compositionally biased region" description="Low complexity" evidence="10">
    <location>
        <begin position="100"/>
        <end position="116"/>
    </location>
</feature>
<evidence type="ECO:0000256" key="2">
    <source>
        <dbReference type="ARBA" id="ARBA00022527"/>
    </source>
</evidence>
<dbReference type="Pfam" id="PF00069">
    <property type="entry name" value="Pkinase"/>
    <property type="match status" value="2"/>
</dbReference>
<feature type="compositionally biased region" description="Basic and acidic residues" evidence="10">
    <location>
        <begin position="432"/>
        <end position="447"/>
    </location>
</feature>
<keyword evidence="2" id="KW-0723">Serine/threonine-protein kinase</keyword>
<keyword evidence="6 9" id="KW-0067">ATP-binding</keyword>
<feature type="domain" description="AGC-kinase C-terminal" evidence="12">
    <location>
        <begin position="822"/>
        <end position="958"/>
    </location>
</feature>
<dbReference type="PANTHER" id="PTHR24356:SF400">
    <property type="entry name" value="SERINE_THREONINE-PROTEIN KINASE CBK1"/>
    <property type="match status" value="1"/>
</dbReference>
<dbReference type="PROSITE" id="PS50011">
    <property type="entry name" value="PROTEIN_KINASE_DOM"/>
    <property type="match status" value="1"/>
</dbReference>
<accession>A0A9P5L1G3</accession>
<dbReference type="InterPro" id="IPR017441">
    <property type="entry name" value="Protein_kinase_ATP_BS"/>
</dbReference>
<dbReference type="GO" id="GO:0035556">
    <property type="term" value="P:intracellular signal transduction"/>
    <property type="evidence" value="ECO:0007669"/>
    <property type="project" value="TreeGrafter"/>
</dbReference>
<evidence type="ECO:0000256" key="8">
    <source>
        <dbReference type="ARBA" id="ARBA00048679"/>
    </source>
</evidence>
<evidence type="ECO:0000256" key="1">
    <source>
        <dbReference type="ARBA" id="ARBA00012513"/>
    </source>
</evidence>
<evidence type="ECO:0000256" key="5">
    <source>
        <dbReference type="ARBA" id="ARBA00022777"/>
    </source>
</evidence>
<evidence type="ECO:0000259" key="12">
    <source>
        <dbReference type="PROSITE" id="PS51285"/>
    </source>
</evidence>
<name>A0A9P5L1G3_PENCR</name>
<dbReference type="InterPro" id="IPR050236">
    <property type="entry name" value="Ser_Thr_kinase_AGC"/>
</dbReference>
<dbReference type="SMART" id="SM00220">
    <property type="entry name" value="S_TKc"/>
    <property type="match status" value="1"/>
</dbReference>
<feature type="compositionally biased region" description="Basic and acidic residues" evidence="10">
    <location>
        <begin position="280"/>
        <end position="290"/>
    </location>
</feature>
<feature type="region of interest" description="Disordered" evidence="10">
    <location>
        <begin position="231"/>
        <end position="290"/>
    </location>
</feature>
<sequence length="978" mass="109641">MTASSKKDTTRSLFNLWIPTKVVVSGKPDTSPTDSGTTESPASEPIIPRAGKDRLRVRLTRSGSKILLLLGLRGSSKSNKVFSADTDCCDSVQAGDESSDPSNSSSPSGNGDDSPGYLTAAESPQSEPIPVTPSLSILTEGIETLSEPLPDLRPSPESQGELGGELAIVNDVQKHAANEDPLPTTVTEQPSPTTSKFVDRFSHRISLAFGQATVIRHVHLRSRPSVLHASSPVLDDLSGQNDGANDSSDPSTSPSSGRSPAGGQSTSLTPLTSGGPSPSSDKDKLHDEHETAVVHWPSLSEINEFANASGTDLFTITPSIKTAEATAVAKVYLELYFNSIFQNKDPRQQRQLELEHHIYAFDLTPEERLMTRHNWVLRENDYLRQCRVLKSNRYCTQSESVMSVAGYKAIKLLGKGSFGVVRLVRQSGSDSKSSHEDDPLALKDNNVHPRSNPLGALMSAVEGAKQSRRRYMTGEKKEVYAMKVIKKSEMIRNSQEGHIRAERDFLVASESSRWVVPLIASFQDAHNLYLVMDYMVGGDFLGLLIRKDTLREDWARFYIAEMILCIEEAHRLCWIHRDVKPDNFLISASGHLKISDFGLAFNGHWSHDQAYYNSHRYCLLEKLGIDVKGDSEDQKEVAEAKELAPEIKLHSLDDYTVHQPSSTSLLDWRNSKGRRRFAKSVVGTSQYMAPEVIRGEMYDGRCDWWSLGIILYECLYGFTPFACENRHDTKIKILQHTRILRFPREKSTDKLISQEAIDLITRILQEREYRLCSPKYQANDILNGRPVSTQLLYSMDARYRNIASYYVYPNDAADIKIHPFFRGIRWQDLHMCHPPMIPRVRNWEDTRYFDDWKLAGDDVEHAADSGSEDGEQEPDQITPENQEISPAKDAVEPLVAEATPCTTAQEQTKDAKKKKEKKRPRDKILRDKQTSKTVLDIRKKGAFLGYTYRRPNDVALAFSTERGRQPYTRGQLAGLYTS</sequence>
<reference evidence="13" key="1">
    <citation type="submission" date="2020-02" db="EMBL/GenBank/DDBJ databases">
        <authorList>
            <person name="Lichtner F.J."/>
        </authorList>
    </citation>
    <scope>NUCLEOTIDE SEQUENCE</scope>
    <source>
        <strain evidence="13">G10</strain>
    </source>
</reference>
<dbReference type="GO" id="GO:0004674">
    <property type="term" value="F:protein serine/threonine kinase activity"/>
    <property type="evidence" value="ECO:0007669"/>
    <property type="project" value="UniProtKB-KW"/>
</dbReference>
<dbReference type="Proteomes" id="UP000701341">
    <property type="component" value="Unassembled WGS sequence"/>
</dbReference>
<dbReference type="EC" id="2.7.11.1" evidence="1"/>
<feature type="region of interest" description="Disordered" evidence="10">
    <location>
        <begin position="23"/>
        <end position="55"/>
    </location>
</feature>
<dbReference type="EMBL" id="JAAOZQ010000023">
    <property type="protein sequence ID" value="KAF7526304.1"/>
    <property type="molecule type" value="Genomic_DNA"/>
</dbReference>
<dbReference type="InterPro" id="IPR059233">
    <property type="entry name" value="MobB_NdrA/B/Cbk1"/>
</dbReference>
<feature type="binding site" evidence="9">
    <location>
        <position position="443"/>
    </location>
    <ligand>
        <name>ATP</name>
        <dbReference type="ChEBI" id="CHEBI:30616"/>
    </ligand>
</feature>
<dbReference type="InterPro" id="IPR000961">
    <property type="entry name" value="AGC-kinase_C"/>
</dbReference>
<feature type="domain" description="Protein kinase" evidence="11">
    <location>
        <begin position="407"/>
        <end position="782"/>
    </location>
</feature>
<keyword evidence="4 9" id="KW-0547">Nucleotide-binding</keyword>
<proteinExistence type="predicted"/>
<keyword evidence="3" id="KW-0808">Transferase</keyword>
<comment type="catalytic activity">
    <reaction evidence="7">
        <text>L-threonyl-[protein] + ATP = O-phospho-L-threonyl-[protein] + ADP + H(+)</text>
        <dbReference type="Rhea" id="RHEA:46608"/>
        <dbReference type="Rhea" id="RHEA-COMP:11060"/>
        <dbReference type="Rhea" id="RHEA-COMP:11605"/>
        <dbReference type="ChEBI" id="CHEBI:15378"/>
        <dbReference type="ChEBI" id="CHEBI:30013"/>
        <dbReference type="ChEBI" id="CHEBI:30616"/>
        <dbReference type="ChEBI" id="CHEBI:61977"/>
        <dbReference type="ChEBI" id="CHEBI:456216"/>
        <dbReference type="EC" id="2.7.11.1"/>
    </reaction>
</comment>
<dbReference type="Gene3D" id="3.30.200.20">
    <property type="entry name" value="Phosphorylase Kinase, domain 1"/>
    <property type="match status" value="2"/>
</dbReference>
<evidence type="ECO:0000256" key="10">
    <source>
        <dbReference type="SAM" id="MobiDB-lite"/>
    </source>
</evidence>
<feature type="compositionally biased region" description="Low complexity" evidence="10">
    <location>
        <begin position="247"/>
        <end position="279"/>
    </location>
</feature>
<evidence type="ECO:0000256" key="7">
    <source>
        <dbReference type="ARBA" id="ARBA00047899"/>
    </source>
</evidence>
<gene>
    <name evidence="13" type="ORF">PCG10_004246</name>
</gene>
<feature type="region of interest" description="Disordered" evidence="10">
    <location>
        <begin position="428"/>
        <end position="451"/>
    </location>
</feature>
<dbReference type="PROSITE" id="PS00107">
    <property type="entry name" value="PROTEIN_KINASE_ATP"/>
    <property type="match status" value="1"/>
</dbReference>
<keyword evidence="5" id="KW-0418">Kinase</keyword>
<dbReference type="PROSITE" id="PS51285">
    <property type="entry name" value="AGC_KINASE_CTER"/>
    <property type="match status" value="1"/>
</dbReference>
<evidence type="ECO:0000259" key="11">
    <source>
        <dbReference type="PROSITE" id="PS50011"/>
    </source>
</evidence>
<dbReference type="AlphaFoldDB" id="A0A9P5L1G3"/>
<protein>
    <recommendedName>
        <fullName evidence="1">non-specific serine/threonine protein kinase</fullName>
        <ecNumber evidence="1">2.7.11.1</ecNumber>
    </recommendedName>
</protein>
<feature type="region of interest" description="Disordered" evidence="10">
    <location>
        <begin position="92"/>
        <end position="132"/>
    </location>
</feature>
<feature type="compositionally biased region" description="Basic residues" evidence="10">
    <location>
        <begin position="911"/>
        <end position="921"/>
    </location>
</feature>
<evidence type="ECO:0000256" key="6">
    <source>
        <dbReference type="ARBA" id="ARBA00022840"/>
    </source>
</evidence>
<dbReference type="GO" id="GO:0005524">
    <property type="term" value="F:ATP binding"/>
    <property type="evidence" value="ECO:0007669"/>
    <property type="project" value="UniProtKB-UniRule"/>
</dbReference>
<evidence type="ECO:0000256" key="9">
    <source>
        <dbReference type="PROSITE-ProRule" id="PRU10141"/>
    </source>
</evidence>
<comment type="caution">
    <text evidence="13">The sequence shown here is derived from an EMBL/GenBank/DDBJ whole genome shotgun (WGS) entry which is preliminary data.</text>
</comment>
<evidence type="ECO:0000256" key="4">
    <source>
        <dbReference type="ARBA" id="ARBA00022741"/>
    </source>
</evidence>
<dbReference type="SUPFAM" id="SSF56112">
    <property type="entry name" value="Protein kinase-like (PK-like)"/>
    <property type="match status" value="1"/>
</dbReference>
<dbReference type="InterPro" id="IPR000719">
    <property type="entry name" value="Prot_kinase_dom"/>
</dbReference>
<evidence type="ECO:0000313" key="13">
    <source>
        <dbReference type="EMBL" id="KAF7526304.1"/>
    </source>
</evidence>
<dbReference type="PANTHER" id="PTHR24356">
    <property type="entry name" value="SERINE/THREONINE-PROTEIN KINASE"/>
    <property type="match status" value="1"/>
</dbReference>
<organism evidence="13 14">
    <name type="scientific">Penicillium crustosum</name>
    <name type="common">Blue mold fungus</name>
    <dbReference type="NCBI Taxonomy" id="36656"/>
    <lineage>
        <taxon>Eukaryota</taxon>
        <taxon>Fungi</taxon>
        <taxon>Dikarya</taxon>
        <taxon>Ascomycota</taxon>
        <taxon>Pezizomycotina</taxon>
        <taxon>Eurotiomycetes</taxon>
        <taxon>Eurotiomycetidae</taxon>
        <taxon>Eurotiales</taxon>
        <taxon>Aspergillaceae</taxon>
        <taxon>Penicillium</taxon>
    </lineage>
</organism>
<comment type="catalytic activity">
    <reaction evidence="8">
        <text>L-seryl-[protein] + ATP = O-phospho-L-seryl-[protein] + ADP + H(+)</text>
        <dbReference type="Rhea" id="RHEA:17989"/>
        <dbReference type="Rhea" id="RHEA-COMP:9863"/>
        <dbReference type="Rhea" id="RHEA-COMP:11604"/>
        <dbReference type="ChEBI" id="CHEBI:15378"/>
        <dbReference type="ChEBI" id="CHEBI:29999"/>
        <dbReference type="ChEBI" id="CHEBI:30616"/>
        <dbReference type="ChEBI" id="CHEBI:83421"/>
        <dbReference type="ChEBI" id="CHEBI:456216"/>
        <dbReference type="EC" id="2.7.11.1"/>
    </reaction>
</comment>
<feature type="region of interest" description="Disordered" evidence="10">
    <location>
        <begin position="860"/>
        <end position="930"/>
    </location>
</feature>
<evidence type="ECO:0000313" key="14">
    <source>
        <dbReference type="Proteomes" id="UP000701341"/>
    </source>
</evidence>
<dbReference type="Gene3D" id="1.10.510.10">
    <property type="entry name" value="Transferase(Phosphotransferase) domain 1"/>
    <property type="match status" value="2"/>
</dbReference>
<feature type="compositionally biased region" description="Polar residues" evidence="10">
    <location>
        <begin position="28"/>
        <end position="41"/>
    </location>
</feature>
<keyword evidence="14" id="KW-1185">Reference proteome</keyword>
<evidence type="ECO:0000256" key="3">
    <source>
        <dbReference type="ARBA" id="ARBA00022679"/>
    </source>
</evidence>
<dbReference type="InterPro" id="IPR011009">
    <property type="entry name" value="Kinase-like_dom_sf"/>
</dbReference>